<gene>
    <name evidence="1" type="ORF">NCTC13028_01797</name>
</gene>
<name>A0A2X2WB18_CLOCO</name>
<dbReference type="Proteomes" id="UP000250223">
    <property type="component" value="Unassembled WGS sequence"/>
</dbReference>
<dbReference type="EMBL" id="UAWC01000023">
    <property type="protein sequence ID" value="SQB35181.1"/>
    <property type="molecule type" value="Genomic_DNA"/>
</dbReference>
<accession>A0A2X2WB18</accession>
<protein>
    <submittedName>
        <fullName evidence="1">Recombinase</fullName>
    </submittedName>
</protein>
<sequence length="35" mass="4132">MLIDECDEQLIRRLIAKIMVYEDKFAIDFKSGVEV</sequence>
<organism evidence="1 2">
    <name type="scientific">Clostridium cochlearium</name>
    <dbReference type="NCBI Taxonomy" id="1494"/>
    <lineage>
        <taxon>Bacteria</taxon>
        <taxon>Bacillati</taxon>
        <taxon>Bacillota</taxon>
        <taxon>Clostridia</taxon>
        <taxon>Eubacteriales</taxon>
        <taxon>Clostridiaceae</taxon>
        <taxon>Clostridium</taxon>
    </lineage>
</organism>
<evidence type="ECO:0000313" key="1">
    <source>
        <dbReference type="EMBL" id="SQB35181.1"/>
    </source>
</evidence>
<evidence type="ECO:0000313" key="2">
    <source>
        <dbReference type="Proteomes" id="UP000250223"/>
    </source>
</evidence>
<proteinExistence type="predicted"/>
<reference evidence="1 2" key="1">
    <citation type="submission" date="2018-06" db="EMBL/GenBank/DDBJ databases">
        <authorList>
            <consortium name="Pathogen Informatics"/>
            <person name="Doyle S."/>
        </authorList>
    </citation>
    <scope>NUCLEOTIDE SEQUENCE [LARGE SCALE GENOMIC DNA]</scope>
    <source>
        <strain evidence="1 2">NCTC13028</strain>
    </source>
</reference>
<dbReference type="AlphaFoldDB" id="A0A2X2WB18"/>